<dbReference type="OMA" id="MKMFLRN"/>
<dbReference type="AlphaFoldDB" id="A9UZL1"/>
<sequence>MYARGAAATLGALAVLALAYMVLQPAPIVLVDTSDTALLDQVFLSGDPWLVACGEGQYGTPPELLSLAAPRLAKLGVSAATINCSATLPSGKTVTKRFKLQEWSGKPRLLFAANGRKVVQVMPSNMKSVERLVTFAHSKSKVAATAVTSTSSLQKACLSRRQCLLQLHQGPADRTVRAAAQAALEAGYRTTVHATLDLAKYRLKGLEVKSTSGNGDYYVVLRRQNDEEHVYAVQPGPLQSNQISKLLAQSETGAMQPLQKRLTIVPRSTKRGSASRSSSPPSPPTPASPKTAETESDAVPPSPSQHEQERQRRRQMDDQDLIQEMTAEEMARLAGDTEDWDADEDDSLFEEEEEEEEEEVDLM</sequence>
<evidence type="ECO:0000256" key="1">
    <source>
        <dbReference type="SAM" id="MobiDB-lite"/>
    </source>
</evidence>
<dbReference type="KEGG" id="mbr:MONBRDRAFT_25498"/>
<protein>
    <submittedName>
        <fullName evidence="3">Uncharacterized protein</fullName>
    </submittedName>
</protein>
<evidence type="ECO:0000313" key="4">
    <source>
        <dbReference type="Proteomes" id="UP000001357"/>
    </source>
</evidence>
<dbReference type="GeneID" id="5891141"/>
<evidence type="ECO:0000256" key="2">
    <source>
        <dbReference type="SAM" id="SignalP"/>
    </source>
</evidence>
<dbReference type="RefSeq" id="XP_001745965.1">
    <property type="nucleotide sequence ID" value="XM_001745913.1"/>
</dbReference>
<feature type="signal peptide" evidence="2">
    <location>
        <begin position="1"/>
        <end position="19"/>
    </location>
</feature>
<feature type="compositionally biased region" description="Basic and acidic residues" evidence="1">
    <location>
        <begin position="306"/>
        <end position="317"/>
    </location>
</feature>
<dbReference type="Proteomes" id="UP000001357">
    <property type="component" value="Unassembled WGS sequence"/>
</dbReference>
<feature type="compositionally biased region" description="Acidic residues" evidence="1">
    <location>
        <begin position="336"/>
        <end position="363"/>
    </location>
</feature>
<proteinExistence type="predicted"/>
<dbReference type="InParanoid" id="A9UZL1"/>
<evidence type="ECO:0000313" key="3">
    <source>
        <dbReference type="EMBL" id="EDQ89389.1"/>
    </source>
</evidence>
<gene>
    <name evidence="3" type="ORF">MONBRDRAFT_25498</name>
</gene>
<reference evidence="3 4" key="1">
    <citation type="journal article" date="2008" name="Nature">
        <title>The genome of the choanoflagellate Monosiga brevicollis and the origin of metazoans.</title>
        <authorList>
            <consortium name="JGI Sequencing"/>
            <person name="King N."/>
            <person name="Westbrook M.J."/>
            <person name="Young S.L."/>
            <person name="Kuo A."/>
            <person name="Abedin M."/>
            <person name="Chapman J."/>
            <person name="Fairclough S."/>
            <person name="Hellsten U."/>
            <person name="Isogai Y."/>
            <person name="Letunic I."/>
            <person name="Marr M."/>
            <person name="Pincus D."/>
            <person name="Putnam N."/>
            <person name="Rokas A."/>
            <person name="Wright K.J."/>
            <person name="Zuzow R."/>
            <person name="Dirks W."/>
            <person name="Good M."/>
            <person name="Goodstein D."/>
            <person name="Lemons D."/>
            <person name="Li W."/>
            <person name="Lyons J.B."/>
            <person name="Morris A."/>
            <person name="Nichols S."/>
            <person name="Richter D.J."/>
            <person name="Salamov A."/>
            <person name="Bork P."/>
            <person name="Lim W.A."/>
            <person name="Manning G."/>
            <person name="Miller W.T."/>
            <person name="McGinnis W."/>
            <person name="Shapiro H."/>
            <person name="Tjian R."/>
            <person name="Grigoriev I.V."/>
            <person name="Rokhsar D."/>
        </authorList>
    </citation>
    <scope>NUCLEOTIDE SEQUENCE [LARGE SCALE GENOMIC DNA]</scope>
    <source>
        <strain evidence="4">MX1 / ATCC 50154</strain>
    </source>
</reference>
<accession>A9UZL1</accession>
<feature type="chain" id="PRO_5002742607" evidence="2">
    <location>
        <begin position="20"/>
        <end position="363"/>
    </location>
</feature>
<keyword evidence="4" id="KW-1185">Reference proteome</keyword>
<organism evidence="3 4">
    <name type="scientific">Monosiga brevicollis</name>
    <name type="common">Choanoflagellate</name>
    <dbReference type="NCBI Taxonomy" id="81824"/>
    <lineage>
        <taxon>Eukaryota</taxon>
        <taxon>Choanoflagellata</taxon>
        <taxon>Craspedida</taxon>
        <taxon>Salpingoecidae</taxon>
        <taxon>Monosiga</taxon>
    </lineage>
</organism>
<feature type="region of interest" description="Disordered" evidence="1">
    <location>
        <begin position="253"/>
        <end position="363"/>
    </location>
</feature>
<keyword evidence="2" id="KW-0732">Signal</keyword>
<dbReference type="EMBL" id="CH991551">
    <property type="protein sequence ID" value="EDQ89389.1"/>
    <property type="molecule type" value="Genomic_DNA"/>
</dbReference>
<name>A9UZL1_MONBE</name>